<organism evidence="1 2">
    <name type="scientific">Rhizobium phage RHph_TM34</name>
    <dbReference type="NCBI Taxonomy" id="2509556"/>
    <lineage>
        <taxon>Viruses</taxon>
        <taxon>Duplodnaviria</taxon>
        <taxon>Heunggongvirae</taxon>
        <taxon>Uroviricota</taxon>
        <taxon>Caudoviricetes</taxon>
        <taxon>Autographivirales</taxon>
        <taxon>Dunnvirinae</taxon>
        <taxon>Tepoztlanvirus</taxon>
        <taxon>Tepoztlanvirus RHphTM34</taxon>
    </lineage>
</organism>
<evidence type="ECO:0000313" key="2">
    <source>
        <dbReference type="Proteomes" id="UP000661685"/>
    </source>
</evidence>
<evidence type="ECO:0000313" key="1">
    <source>
        <dbReference type="EMBL" id="QIG67195.1"/>
    </source>
</evidence>
<name>A0A7S5R309_9CAUD</name>
<sequence>MRIECCSADRSMLLGNTRKGYTGYCFRCKEPMFQPHGEFSLAVLARRKAELALVQERLVQLPRDFTLEIPTDEAVWLYKAGISSEIARYYGIGWSEYLGRVIVPTYEHGELVAYTARLQHGRPKYIEKSVDPTGCVFVASPALLLPSYRDWAHAQGPDAVLVEDNLSAIRVGRVARHVVSLMGTSANARQLSKALAGHKGLRRDAMGRVVVWLDPDKPGRSASSRVCQSLRLLGYEVHEVVSERDPKLYANRDIKEFLSIDRHSSAAVD</sequence>
<protein>
    <submittedName>
        <fullName evidence="1">Putative DNA primase protein</fullName>
    </submittedName>
</protein>
<gene>
    <name evidence="1" type="ORF">EVB35_015</name>
</gene>
<dbReference type="Proteomes" id="UP000661685">
    <property type="component" value="Segment"/>
</dbReference>
<proteinExistence type="predicted"/>
<reference evidence="1" key="1">
    <citation type="submission" date="2020-01" db="EMBL/GenBank/DDBJ databases">
        <title>Patterns of diversity and host range of bacteriophage communities associated with bean-nodulatin bacteria.</title>
        <authorList>
            <person name="Vann Cauwenberghe J."/>
            <person name="Santamaria R.I."/>
            <person name="Bustos P."/>
            <person name="Juarez S."/>
            <person name="Gonzalez V."/>
        </authorList>
    </citation>
    <scope>NUCLEOTIDE SEQUENCE</scope>
</reference>
<dbReference type="SUPFAM" id="SSF56731">
    <property type="entry name" value="DNA primase core"/>
    <property type="match status" value="1"/>
</dbReference>
<keyword evidence="2" id="KW-1185">Reference proteome</keyword>
<dbReference type="Gene3D" id="3.40.1360.10">
    <property type="match status" value="1"/>
</dbReference>
<dbReference type="EMBL" id="MN988466">
    <property type="protein sequence ID" value="QIG67195.1"/>
    <property type="molecule type" value="Genomic_DNA"/>
</dbReference>
<accession>A0A7S5R309</accession>